<proteinExistence type="predicted"/>
<evidence type="ECO:0000313" key="1">
    <source>
        <dbReference type="EMBL" id="AAK61357.1"/>
    </source>
</evidence>
<accession>Q94IJ2</accession>
<name>Q94IJ2_MAIZE</name>
<dbReference type="EMBL" id="AY029766">
    <property type="protein sequence ID" value="AAK61357.1"/>
    <property type="molecule type" value="Genomic_DNA"/>
</dbReference>
<organism evidence="1">
    <name type="scientific">Zea mays</name>
    <name type="common">Maize</name>
    <dbReference type="NCBI Taxonomy" id="4577"/>
    <lineage>
        <taxon>Eukaryota</taxon>
        <taxon>Viridiplantae</taxon>
        <taxon>Streptophyta</taxon>
        <taxon>Embryophyta</taxon>
        <taxon>Tracheophyta</taxon>
        <taxon>Spermatophyta</taxon>
        <taxon>Magnoliopsida</taxon>
        <taxon>Liliopsida</taxon>
        <taxon>Poales</taxon>
        <taxon>Poaceae</taxon>
        <taxon>PACMAD clade</taxon>
        <taxon>Panicoideae</taxon>
        <taxon>Andropogonodae</taxon>
        <taxon>Andropogoneae</taxon>
        <taxon>Tripsacinae</taxon>
        <taxon>Zea</taxon>
    </lineage>
</organism>
<protein>
    <submittedName>
        <fullName evidence="1">UORF 1</fullName>
    </submittedName>
</protein>
<dbReference type="AlphaFoldDB" id="Q94IJ2"/>
<reference evidence="1" key="1">
    <citation type="journal article" date="2002" name="Plant Mol. Biol.">
        <title>A maize r1 gene is regulated post-transcriptionally by differential splicing of its leader.</title>
        <authorList>
            <person name="Procissi A."/>
            <person name="Piazza P."/>
            <person name="Tonelli C."/>
        </authorList>
    </citation>
    <scope>NUCLEOTIDE SEQUENCE</scope>
</reference>
<sequence length="33" mass="3645">MEVLALLRCFSSFFLLRLSSIRMPSSAGSRGIV</sequence>